<proteinExistence type="predicted"/>
<feature type="non-terminal residue" evidence="2">
    <location>
        <position position="135"/>
    </location>
</feature>
<name>A0A4U0W860_9PEZI</name>
<sequence>MPNSLDQLKATGTTVVCDSGDFATISKYKPQDATTNPSLILAASKKADYAKLIDAAVEYGKSHGKDLDEKVDATLDNLLVQFGKEILQIIPGKVSTEVDARFSFDTQKSVEKALHIINLYKEVGIEKDRVLIKIA</sequence>
<gene>
    <name evidence="2" type="ORF">B0A49_11591</name>
</gene>
<keyword evidence="1" id="KW-0704">Schiff base</keyword>
<dbReference type="Pfam" id="PF00923">
    <property type="entry name" value="TAL_FSA"/>
    <property type="match status" value="1"/>
</dbReference>
<dbReference type="InterPro" id="IPR018225">
    <property type="entry name" value="Transaldolase_AS"/>
</dbReference>
<dbReference type="Proteomes" id="UP000308768">
    <property type="component" value="Unassembled WGS sequence"/>
</dbReference>
<dbReference type="PANTHER" id="PTHR10683">
    <property type="entry name" value="TRANSALDOLASE"/>
    <property type="match status" value="1"/>
</dbReference>
<reference evidence="2 3" key="1">
    <citation type="submission" date="2017-03" db="EMBL/GenBank/DDBJ databases">
        <title>Genomes of endolithic fungi from Antarctica.</title>
        <authorList>
            <person name="Coleine C."/>
            <person name="Masonjones S."/>
            <person name="Stajich J.E."/>
        </authorList>
    </citation>
    <scope>NUCLEOTIDE SEQUENCE [LARGE SCALE GENOMIC DNA]</scope>
    <source>
        <strain evidence="2 3">CCFEE 5187</strain>
    </source>
</reference>
<protein>
    <submittedName>
        <fullName evidence="2">Transaldolase</fullName>
    </submittedName>
</protein>
<dbReference type="Gene3D" id="3.20.20.70">
    <property type="entry name" value="Aldolase class I"/>
    <property type="match status" value="1"/>
</dbReference>
<evidence type="ECO:0000313" key="2">
    <source>
        <dbReference type="EMBL" id="TKA58744.1"/>
    </source>
</evidence>
<accession>A0A4U0W860</accession>
<dbReference type="EMBL" id="NAJN01002024">
    <property type="protein sequence ID" value="TKA58744.1"/>
    <property type="molecule type" value="Genomic_DNA"/>
</dbReference>
<dbReference type="STRING" id="331657.A0A4U0W860"/>
<dbReference type="GO" id="GO:0005975">
    <property type="term" value="P:carbohydrate metabolic process"/>
    <property type="evidence" value="ECO:0007669"/>
    <property type="project" value="InterPro"/>
</dbReference>
<dbReference type="GO" id="GO:0004801">
    <property type="term" value="F:transaldolase activity"/>
    <property type="evidence" value="ECO:0007669"/>
    <property type="project" value="TreeGrafter"/>
</dbReference>
<dbReference type="InterPro" id="IPR001585">
    <property type="entry name" value="TAL/FSA"/>
</dbReference>
<dbReference type="OrthoDB" id="2015515at2759"/>
<evidence type="ECO:0000313" key="3">
    <source>
        <dbReference type="Proteomes" id="UP000308768"/>
    </source>
</evidence>
<dbReference type="UniPathway" id="UPA00115">
    <property type="reaction ID" value="UER00414"/>
</dbReference>
<dbReference type="PROSITE" id="PS01054">
    <property type="entry name" value="TRANSALDOLASE_1"/>
    <property type="match status" value="1"/>
</dbReference>
<evidence type="ECO:0000256" key="1">
    <source>
        <dbReference type="ARBA" id="ARBA00023270"/>
    </source>
</evidence>
<comment type="caution">
    <text evidence="2">The sequence shown here is derived from an EMBL/GenBank/DDBJ whole genome shotgun (WGS) entry which is preliminary data.</text>
</comment>
<keyword evidence="3" id="KW-1185">Reference proteome</keyword>
<dbReference type="InterPro" id="IPR013785">
    <property type="entry name" value="Aldolase_TIM"/>
</dbReference>
<dbReference type="PANTHER" id="PTHR10683:SF18">
    <property type="entry name" value="TRANSALDOLASE"/>
    <property type="match status" value="1"/>
</dbReference>
<dbReference type="AlphaFoldDB" id="A0A4U0W860"/>
<organism evidence="2 3">
    <name type="scientific">Cryomyces minteri</name>
    <dbReference type="NCBI Taxonomy" id="331657"/>
    <lineage>
        <taxon>Eukaryota</taxon>
        <taxon>Fungi</taxon>
        <taxon>Dikarya</taxon>
        <taxon>Ascomycota</taxon>
        <taxon>Pezizomycotina</taxon>
        <taxon>Dothideomycetes</taxon>
        <taxon>Dothideomycetes incertae sedis</taxon>
        <taxon>Cryomyces</taxon>
    </lineage>
</organism>
<dbReference type="GO" id="GO:0009052">
    <property type="term" value="P:pentose-phosphate shunt, non-oxidative branch"/>
    <property type="evidence" value="ECO:0007669"/>
    <property type="project" value="TreeGrafter"/>
</dbReference>
<dbReference type="SUPFAM" id="SSF51569">
    <property type="entry name" value="Aldolase"/>
    <property type="match status" value="1"/>
</dbReference>